<dbReference type="STRING" id="151549.A0A4C1WEU7"/>
<evidence type="ECO:0000313" key="1">
    <source>
        <dbReference type="EMBL" id="GBP49380.1"/>
    </source>
</evidence>
<dbReference type="Gene3D" id="3.30.365.10">
    <property type="entry name" value="Aldehyde oxidase/xanthine dehydrogenase, molybdopterin binding domain"/>
    <property type="match status" value="1"/>
</dbReference>
<dbReference type="OrthoDB" id="8300278at2759"/>
<protein>
    <submittedName>
        <fullName evidence="1">Uncharacterized protein</fullName>
    </submittedName>
</protein>
<organism evidence="1 2">
    <name type="scientific">Eumeta variegata</name>
    <name type="common">Bagworm moth</name>
    <name type="synonym">Eumeta japonica</name>
    <dbReference type="NCBI Taxonomy" id="151549"/>
    <lineage>
        <taxon>Eukaryota</taxon>
        <taxon>Metazoa</taxon>
        <taxon>Ecdysozoa</taxon>
        <taxon>Arthropoda</taxon>
        <taxon>Hexapoda</taxon>
        <taxon>Insecta</taxon>
        <taxon>Pterygota</taxon>
        <taxon>Neoptera</taxon>
        <taxon>Endopterygota</taxon>
        <taxon>Lepidoptera</taxon>
        <taxon>Glossata</taxon>
        <taxon>Ditrysia</taxon>
        <taxon>Tineoidea</taxon>
        <taxon>Psychidae</taxon>
        <taxon>Oiketicinae</taxon>
        <taxon>Eumeta</taxon>
    </lineage>
</organism>
<gene>
    <name evidence="1" type="ORF">EVAR_24685_1</name>
</gene>
<reference evidence="1 2" key="1">
    <citation type="journal article" date="2019" name="Commun. Biol.">
        <title>The bagworm genome reveals a unique fibroin gene that provides high tensile strength.</title>
        <authorList>
            <person name="Kono N."/>
            <person name="Nakamura H."/>
            <person name="Ohtoshi R."/>
            <person name="Tomita M."/>
            <person name="Numata K."/>
            <person name="Arakawa K."/>
        </authorList>
    </citation>
    <scope>NUCLEOTIDE SEQUENCE [LARGE SCALE GENOMIC DNA]</scope>
</reference>
<name>A0A4C1WEU7_EUMVA</name>
<keyword evidence="2" id="KW-1185">Reference proteome</keyword>
<proteinExistence type="predicted"/>
<evidence type="ECO:0000313" key="2">
    <source>
        <dbReference type="Proteomes" id="UP000299102"/>
    </source>
</evidence>
<dbReference type="Proteomes" id="UP000299102">
    <property type="component" value="Unassembled WGS sequence"/>
</dbReference>
<accession>A0A4C1WEU7</accession>
<dbReference type="EMBL" id="BGZK01000543">
    <property type="protein sequence ID" value="GBP49380.1"/>
    <property type="molecule type" value="Genomic_DNA"/>
</dbReference>
<sequence>MSTLILYSNQGLMMELEGGMRATGEPATCLGIVVAFALREAITSSRDDSGCPKNEWFCIEGPYTNENMLLAANTRIEEFKLQ</sequence>
<dbReference type="AlphaFoldDB" id="A0A4C1WEU7"/>
<comment type="caution">
    <text evidence="1">The sequence shown here is derived from an EMBL/GenBank/DDBJ whole genome shotgun (WGS) entry which is preliminary data.</text>
</comment>